<feature type="domain" description="VOC" evidence="3">
    <location>
        <begin position="1"/>
        <end position="113"/>
    </location>
</feature>
<dbReference type="Proteomes" id="UP000525923">
    <property type="component" value="Unassembled WGS sequence"/>
</dbReference>
<dbReference type="GO" id="GO:0016829">
    <property type="term" value="F:lyase activity"/>
    <property type="evidence" value="ECO:0007669"/>
    <property type="project" value="UniProtKB-KW"/>
</dbReference>
<dbReference type="GO" id="GO:0051213">
    <property type="term" value="F:dioxygenase activity"/>
    <property type="evidence" value="ECO:0007669"/>
    <property type="project" value="UniProtKB-KW"/>
</dbReference>
<dbReference type="InterPro" id="IPR050491">
    <property type="entry name" value="AmpC-like"/>
</dbReference>
<dbReference type="PANTHER" id="PTHR46825:SF11">
    <property type="entry name" value="PENICILLIN-BINDING PROTEIN 4"/>
    <property type="match status" value="1"/>
</dbReference>
<dbReference type="SUPFAM" id="SSF56601">
    <property type="entry name" value="beta-lactamase/transpeptidase-like"/>
    <property type="match status" value="1"/>
</dbReference>
<dbReference type="PROSITE" id="PS51819">
    <property type="entry name" value="VOC"/>
    <property type="match status" value="1"/>
</dbReference>
<comment type="subcellular location">
    <subcellularLocation>
        <location evidence="1">Membrane</location>
    </subcellularLocation>
</comment>
<proteinExistence type="predicted"/>
<gene>
    <name evidence="4" type="ORF">HNQ44_002910</name>
</gene>
<dbReference type="SUPFAM" id="SSF54593">
    <property type="entry name" value="Glyoxalase/Bleomycin resistance protein/Dihydroxybiphenyl dioxygenase"/>
    <property type="match status" value="1"/>
</dbReference>
<dbReference type="InterPro" id="IPR037523">
    <property type="entry name" value="VOC_core"/>
</dbReference>
<evidence type="ECO:0000256" key="1">
    <source>
        <dbReference type="ARBA" id="ARBA00004370"/>
    </source>
</evidence>
<sequence length="547" mass="61650">MFKKVTLFTDRLEEMKGFYEYQMGFRIVEEDSGSFTLAIGSSTLIFKESERKAVYHFAFNIPGNQFTLAKSWAASRVSLNRQEGMDEVFYANFNADAFYFQDPAGNVVEFIGRRNVDRMGDFTIDSLLNISEVSITTPFVERVGEQLEDMDIPVRGNKGIEAKALNFLGQGDAFILLVAPKRVWYFSKQKSEVHPLAIELVDGRQIEIDEEGHFLETRPSKPVEEGLENMGFSGVVLLKKEQLWTIAKGFADRANERPNSLGTRFAIASGCKIFTAVAICQLVEEGKLSFEDRLSSLLPESFPHFDVTLHHLLTHTSGIPDYFDEEQNASFEELWKTHPMYLMKSASDFIPLFHKKEMLFQPGEKFQYNNAGFIALGLVVEKITGQPFTEFVEQRIFAPAGMVNSGYFSLDQLPSETAYGYISEGDSWRTNQYAVPIKGGPDGGAFATAGDMVLFWEHLMDGSLVSKEMLARMLKPHASSRYNDYGYGVWMSRGGEQKYFVTGWDPGVSFQSAYYADKGAILAVLANHSESAYEAMKLVERSLIEQK</sequence>
<evidence type="ECO:0000313" key="5">
    <source>
        <dbReference type="Proteomes" id="UP000525923"/>
    </source>
</evidence>
<dbReference type="InterPro" id="IPR012338">
    <property type="entry name" value="Beta-lactam/transpept-like"/>
</dbReference>
<dbReference type="EMBL" id="JACHHE010000009">
    <property type="protein sequence ID" value="MBB5181445.1"/>
    <property type="molecule type" value="Genomic_DNA"/>
</dbReference>
<dbReference type="GO" id="GO:0016020">
    <property type="term" value="C:membrane"/>
    <property type="evidence" value="ECO:0007669"/>
    <property type="project" value="UniProtKB-SubCell"/>
</dbReference>
<keyword evidence="2" id="KW-0472">Membrane</keyword>
<dbReference type="Pfam" id="PF18711">
    <property type="entry name" value="TxDE"/>
    <property type="match status" value="1"/>
</dbReference>
<dbReference type="AlphaFoldDB" id="A0A7W8CWU9"/>
<comment type="caution">
    <text evidence="4">The sequence shown here is derived from an EMBL/GenBank/DDBJ whole genome shotgun (WGS) entry which is preliminary data.</text>
</comment>
<evidence type="ECO:0000313" key="4">
    <source>
        <dbReference type="EMBL" id="MBB5181445.1"/>
    </source>
</evidence>
<dbReference type="InterPro" id="IPR040553">
    <property type="entry name" value="TxDE"/>
</dbReference>
<name>A0A7W8CWU9_9BACL</name>
<dbReference type="PANTHER" id="PTHR46825">
    <property type="entry name" value="D-ALANYL-D-ALANINE-CARBOXYPEPTIDASE/ENDOPEPTIDASE AMPH"/>
    <property type="match status" value="1"/>
</dbReference>
<protein>
    <submittedName>
        <fullName evidence="4">CubicO group peptidase (Beta-lactamase class C family)/catechol 2,3-dioxygenase-like lactoylglutathione lyase family enzyme</fullName>
    </submittedName>
</protein>
<dbReference type="Gene3D" id="3.10.180.10">
    <property type="entry name" value="2,3-Dihydroxybiphenyl 1,2-Dioxygenase, domain 1"/>
    <property type="match status" value="1"/>
</dbReference>
<keyword evidence="5" id="KW-1185">Reference proteome</keyword>
<dbReference type="OrthoDB" id="9803467at2"/>
<dbReference type="RefSeq" id="WP_135504208.1">
    <property type="nucleotide sequence ID" value="NZ_JACHHE010000009.1"/>
</dbReference>
<keyword evidence="4" id="KW-0560">Oxidoreductase</keyword>
<evidence type="ECO:0000259" key="3">
    <source>
        <dbReference type="PROSITE" id="PS51819"/>
    </source>
</evidence>
<organism evidence="4 5">
    <name type="scientific">Planococcus koreensis</name>
    <dbReference type="NCBI Taxonomy" id="112331"/>
    <lineage>
        <taxon>Bacteria</taxon>
        <taxon>Bacillati</taxon>
        <taxon>Bacillota</taxon>
        <taxon>Bacilli</taxon>
        <taxon>Bacillales</taxon>
        <taxon>Caryophanaceae</taxon>
        <taxon>Planococcus</taxon>
    </lineage>
</organism>
<evidence type="ECO:0000256" key="2">
    <source>
        <dbReference type="ARBA" id="ARBA00023136"/>
    </source>
</evidence>
<reference evidence="4 5" key="1">
    <citation type="submission" date="2020-08" db="EMBL/GenBank/DDBJ databases">
        <title>Genomic Encyclopedia of Type Strains, Phase IV (KMG-IV): sequencing the most valuable type-strain genomes for metagenomic binning, comparative biology and taxonomic classification.</title>
        <authorList>
            <person name="Goeker M."/>
        </authorList>
    </citation>
    <scope>NUCLEOTIDE SEQUENCE [LARGE SCALE GENOMIC DNA]</scope>
    <source>
        <strain evidence="4 5">DSM 15895</strain>
    </source>
</reference>
<dbReference type="InterPro" id="IPR001466">
    <property type="entry name" value="Beta-lactam-related"/>
</dbReference>
<accession>A0A7W8CWU9</accession>
<keyword evidence="4" id="KW-0223">Dioxygenase</keyword>
<dbReference type="Gene3D" id="3.40.710.10">
    <property type="entry name" value="DD-peptidase/beta-lactamase superfamily"/>
    <property type="match status" value="1"/>
</dbReference>
<keyword evidence="4" id="KW-0456">Lyase</keyword>
<dbReference type="Pfam" id="PF00144">
    <property type="entry name" value="Beta-lactamase"/>
    <property type="match status" value="1"/>
</dbReference>
<dbReference type="InterPro" id="IPR029068">
    <property type="entry name" value="Glyas_Bleomycin-R_OHBP_Dase"/>
</dbReference>